<evidence type="ECO:0000313" key="9">
    <source>
        <dbReference type="Proteomes" id="UP000008827"/>
    </source>
</evidence>
<evidence type="ECO:0000256" key="2">
    <source>
        <dbReference type="ARBA" id="ARBA00022728"/>
    </source>
</evidence>
<accession>K7L295</accession>
<dbReference type="SUPFAM" id="SSF54928">
    <property type="entry name" value="RNA-binding domain, RBD"/>
    <property type="match status" value="1"/>
</dbReference>
<feature type="domain" description="RRM" evidence="6">
    <location>
        <begin position="53"/>
        <end position="130"/>
    </location>
</feature>
<dbReference type="HOGENOM" id="CLU_102734_0_0_1"/>
<evidence type="ECO:0000256" key="4">
    <source>
        <dbReference type="PROSITE-ProRule" id="PRU00176"/>
    </source>
</evidence>
<dbReference type="CDD" id="cd00590">
    <property type="entry name" value="RRM_SF"/>
    <property type="match status" value="1"/>
</dbReference>
<dbReference type="GO" id="GO:0003729">
    <property type="term" value="F:mRNA binding"/>
    <property type="evidence" value="ECO:0000318"/>
    <property type="project" value="GO_Central"/>
</dbReference>
<feature type="region of interest" description="Disordered" evidence="5">
    <location>
        <begin position="136"/>
        <end position="159"/>
    </location>
</feature>
<dbReference type="Gene3D" id="3.30.70.330">
    <property type="match status" value="1"/>
</dbReference>
<proteinExistence type="predicted"/>
<dbReference type="PROSITE" id="PS50102">
    <property type="entry name" value="RRM"/>
    <property type="match status" value="1"/>
</dbReference>
<evidence type="ECO:0000256" key="1">
    <source>
        <dbReference type="ARBA" id="ARBA00022664"/>
    </source>
</evidence>
<dbReference type="PANTHER" id="PTHR23147">
    <property type="entry name" value="SERINE/ARGININE RICH SPLICING FACTOR"/>
    <property type="match status" value="1"/>
</dbReference>
<dbReference type="AlphaFoldDB" id="K7L295"/>
<dbReference type="EMBL" id="CM000840">
    <property type="protein sequence ID" value="KRH49651.1"/>
    <property type="molecule type" value="Genomic_DNA"/>
</dbReference>
<dbReference type="Gramene" id="KRH49651">
    <property type="protein sequence ID" value="KRH49651"/>
    <property type="gene ID" value="GLYMA_07G170300"/>
</dbReference>
<organism evidence="8">
    <name type="scientific">Glycine max</name>
    <name type="common">Soybean</name>
    <name type="synonym">Glycine hispida</name>
    <dbReference type="NCBI Taxonomy" id="3847"/>
    <lineage>
        <taxon>Eukaryota</taxon>
        <taxon>Viridiplantae</taxon>
        <taxon>Streptophyta</taxon>
        <taxon>Embryophyta</taxon>
        <taxon>Tracheophyta</taxon>
        <taxon>Spermatophyta</taxon>
        <taxon>Magnoliopsida</taxon>
        <taxon>eudicotyledons</taxon>
        <taxon>Gunneridae</taxon>
        <taxon>Pentapetalae</taxon>
        <taxon>rosids</taxon>
        <taxon>fabids</taxon>
        <taxon>Fabales</taxon>
        <taxon>Fabaceae</taxon>
        <taxon>Papilionoideae</taxon>
        <taxon>50 kb inversion clade</taxon>
        <taxon>NPAAA clade</taxon>
        <taxon>indigoferoid/millettioid clade</taxon>
        <taxon>Phaseoleae</taxon>
        <taxon>Glycine</taxon>
        <taxon>Glycine subgen. Soja</taxon>
    </lineage>
</organism>
<dbReference type="STRING" id="3847.K7L295"/>
<keyword evidence="2" id="KW-0747">Spliceosome</keyword>
<evidence type="ECO:0000256" key="3">
    <source>
        <dbReference type="ARBA" id="ARBA00023187"/>
    </source>
</evidence>
<dbReference type="SMART" id="SM00360">
    <property type="entry name" value="RRM"/>
    <property type="match status" value="1"/>
</dbReference>
<dbReference type="SMR" id="K7L295"/>
<keyword evidence="1" id="KW-0507">mRNA processing</keyword>
<evidence type="ECO:0000313" key="8">
    <source>
        <dbReference type="EnsemblPlants" id="KRH49651"/>
    </source>
</evidence>
<dbReference type="InParanoid" id="K7L295"/>
<dbReference type="GO" id="GO:0006397">
    <property type="term" value="P:mRNA processing"/>
    <property type="evidence" value="ECO:0007669"/>
    <property type="project" value="UniProtKB-KW"/>
</dbReference>
<dbReference type="InterPro" id="IPR050907">
    <property type="entry name" value="SRSF"/>
</dbReference>
<protein>
    <recommendedName>
        <fullName evidence="6">RRM domain-containing protein</fullName>
    </recommendedName>
</protein>
<sequence length="236" mass="28315">MRESEWTTVRRGKGRQRERQRDGEDPRLNYASARTRFLHKYHTSSWREKRDITTYYFTRFPDHTTAKDLWTYFKKWGDVREIFIPNHRNQGGRRYGFARFKDVLDEHELARKLDNLIIDGLKLYVNLPKYGRRKMGSEQHVDKLKTKQEGHNTEGRNEHHKPTMFRTEHKTYAEVTANNNPMVVGQRRQPRPTYSGQTQSQLTIQLQVGWGKKEWLKEAGLDALRRQMILKELKTR</sequence>
<name>K7L295_SOYBN</name>
<evidence type="ECO:0000256" key="5">
    <source>
        <dbReference type="SAM" id="MobiDB-lite"/>
    </source>
</evidence>
<dbReference type="InterPro" id="IPR035979">
    <property type="entry name" value="RBD_domain_sf"/>
</dbReference>
<keyword evidence="4" id="KW-0694">RNA-binding</keyword>
<dbReference type="InterPro" id="IPR012677">
    <property type="entry name" value="Nucleotide-bd_a/b_plait_sf"/>
</dbReference>
<dbReference type="GO" id="GO:0000381">
    <property type="term" value="P:regulation of alternative mRNA splicing, via spliceosome"/>
    <property type="evidence" value="ECO:0000318"/>
    <property type="project" value="GO_Central"/>
</dbReference>
<dbReference type="EnsemblPlants" id="KRH49651">
    <property type="protein sequence ID" value="KRH49651"/>
    <property type="gene ID" value="GLYMA_07G170300"/>
</dbReference>
<dbReference type="GO" id="GO:0008380">
    <property type="term" value="P:RNA splicing"/>
    <property type="evidence" value="ECO:0007669"/>
    <property type="project" value="UniProtKB-KW"/>
</dbReference>
<reference evidence="8" key="2">
    <citation type="submission" date="2018-02" db="UniProtKB">
        <authorList>
            <consortium name="EnsemblPlants"/>
        </authorList>
    </citation>
    <scope>IDENTIFICATION</scope>
    <source>
        <strain evidence="8">Williams 82</strain>
    </source>
</reference>
<keyword evidence="9" id="KW-1185">Reference proteome</keyword>
<dbReference type="Pfam" id="PF00076">
    <property type="entry name" value="RRM_1"/>
    <property type="match status" value="1"/>
</dbReference>
<evidence type="ECO:0000259" key="6">
    <source>
        <dbReference type="PROSITE" id="PS50102"/>
    </source>
</evidence>
<dbReference type="GO" id="GO:0016607">
    <property type="term" value="C:nuclear speck"/>
    <property type="evidence" value="ECO:0000318"/>
    <property type="project" value="GO_Central"/>
</dbReference>
<reference evidence="7 8" key="1">
    <citation type="journal article" date="2010" name="Nature">
        <title>Genome sequence of the palaeopolyploid soybean.</title>
        <authorList>
            <person name="Schmutz J."/>
            <person name="Cannon S.B."/>
            <person name="Schlueter J."/>
            <person name="Ma J."/>
            <person name="Mitros T."/>
            <person name="Nelson W."/>
            <person name="Hyten D.L."/>
            <person name="Song Q."/>
            <person name="Thelen J.J."/>
            <person name="Cheng J."/>
            <person name="Xu D."/>
            <person name="Hellsten U."/>
            <person name="May G.D."/>
            <person name="Yu Y."/>
            <person name="Sakurai T."/>
            <person name="Umezawa T."/>
            <person name="Bhattacharyya M.K."/>
            <person name="Sandhu D."/>
            <person name="Valliyodan B."/>
            <person name="Lindquist E."/>
            <person name="Peto M."/>
            <person name="Grant D."/>
            <person name="Shu S."/>
            <person name="Goodstein D."/>
            <person name="Barry K."/>
            <person name="Futrell-Griggs M."/>
            <person name="Abernathy B."/>
            <person name="Du J."/>
            <person name="Tian Z."/>
            <person name="Zhu L."/>
            <person name="Gill N."/>
            <person name="Joshi T."/>
            <person name="Libault M."/>
            <person name="Sethuraman A."/>
            <person name="Zhang X.-C."/>
            <person name="Shinozaki K."/>
            <person name="Nguyen H.T."/>
            <person name="Wing R.A."/>
            <person name="Cregan P."/>
            <person name="Specht J."/>
            <person name="Grimwood J."/>
            <person name="Rokhsar D."/>
            <person name="Stacey G."/>
            <person name="Shoemaker R.C."/>
            <person name="Jackson S.A."/>
        </authorList>
    </citation>
    <scope>NUCLEOTIDE SEQUENCE [LARGE SCALE GENOMIC DNA]</scope>
    <source>
        <strain evidence="8">cv. Williams 82</strain>
        <tissue evidence="7">Callus</tissue>
    </source>
</reference>
<dbReference type="GO" id="GO:0005681">
    <property type="term" value="C:spliceosomal complex"/>
    <property type="evidence" value="ECO:0007669"/>
    <property type="project" value="UniProtKB-KW"/>
</dbReference>
<feature type="region of interest" description="Disordered" evidence="5">
    <location>
        <begin position="1"/>
        <end position="24"/>
    </location>
</feature>
<dbReference type="InterPro" id="IPR000504">
    <property type="entry name" value="RRM_dom"/>
</dbReference>
<gene>
    <name evidence="7" type="ORF">GLYMA_07G170300</name>
</gene>
<reference evidence="7" key="3">
    <citation type="submission" date="2018-07" db="EMBL/GenBank/DDBJ databases">
        <title>WGS assembly of Glycine max.</title>
        <authorList>
            <person name="Schmutz J."/>
            <person name="Cannon S."/>
            <person name="Schlueter J."/>
            <person name="Ma J."/>
            <person name="Mitros T."/>
            <person name="Nelson W."/>
            <person name="Hyten D."/>
            <person name="Song Q."/>
            <person name="Thelen J."/>
            <person name="Cheng J."/>
            <person name="Xu D."/>
            <person name="Hellsten U."/>
            <person name="May G."/>
            <person name="Yu Y."/>
            <person name="Sakurai T."/>
            <person name="Umezawa T."/>
            <person name="Bhattacharyya M."/>
            <person name="Sandhu D."/>
            <person name="Valliyodan B."/>
            <person name="Lindquist E."/>
            <person name="Peto M."/>
            <person name="Grant D."/>
            <person name="Shu S."/>
            <person name="Goodstein D."/>
            <person name="Barry K."/>
            <person name="Futrell-Griggs M."/>
            <person name="Abernathy B."/>
            <person name="Du J."/>
            <person name="Tian Z."/>
            <person name="Zhu L."/>
            <person name="Gill N."/>
            <person name="Joshi T."/>
            <person name="Libault M."/>
            <person name="Sethuraman A."/>
            <person name="Zhang X."/>
            <person name="Shinozaki K."/>
            <person name="Nguyen H."/>
            <person name="Wing R."/>
            <person name="Cregan P."/>
            <person name="Specht J."/>
            <person name="Grimwood J."/>
            <person name="Rokhsar D."/>
            <person name="Stacey G."/>
            <person name="Shoemaker R."/>
            <person name="Jackson S."/>
        </authorList>
    </citation>
    <scope>NUCLEOTIDE SEQUENCE</scope>
    <source>
        <tissue evidence="7">Callus</tissue>
    </source>
</reference>
<dbReference type="PaxDb" id="3847-GLYMA07G26481.1"/>
<dbReference type="Proteomes" id="UP000008827">
    <property type="component" value="Chromosome 7"/>
</dbReference>
<feature type="compositionally biased region" description="Basic and acidic residues" evidence="5">
    <location>
        <begin position="15"/>
        <end position="24"/>
    </location>
</feature>
<keyword evidence="3" id="KW-0508">mRNA splicing</keyword>
<evidence type="ECO:0000313" key="7">
    <source>
        <dbReference type="EMBL" id="KRH49651.1"/>
    </source>
</evidence>